<evidence type="ECO:0000256" key="15">
    <source>
        <dbReference type="ARBA" id="ARBA00022723"/>
    </source>
</evidence>
<dbReference type="GO" id="GO:0030425">
    <property type="term" value="C:dendrite"/>
    <property type="evidence" value="ECO:0007669"/>
    <property type="project" value="UniProtKB-SubCell"/>
</dbReference>
<dbReference type="GO" id="GO:0032886">
    <property type="term" value="P:regulation of microtubule-based process"/>
    <property type="evidence" value="ECO:0007669"/>
    <property type="project" value="UniProtKB-ARBA"/>
</dbReference>
<dbReference type="Proteomes" id="UP000694844">
    <property type="component" value="Chromosome 8"/>
</dbReference>
<keyword evidence="18" id="KW-0833">Ubl conjugation pathway</keyword>
<evidence type="ECO:0000256" key="6">
    <source>
        <dbReference type="ARBA" id="ARBA00004484"/>
    </source>
</evidence>
<dbReference type="InterPro" id="IPR037138">
    <property type="entry name" value="His_deacetylse_dom_sf"/>
</dbReference>
<evidence type="ECO:0000256" key="18">
    <source>
        <dbReference type="ARBA" id="ARBA00022786"/>
    </source>
</evidence>
<dbReference type="Pfam" id="PF02148">
    <property type="entry name" value="zf-UBP"/>
    <property type="match status" value="1"/>
</dbReference>
<evidence type="ECO:0000256" key="32">
    <source>
        <dbReference type="ARBA" id="ARBA00082852"/>
    </source>
</evidence>
<dbReference type="FunFam" id="3.30.40.10:FF:000342">
    <property type="entry name" value="Histone deacetylase 6"/>
    <property type="match status" value="1"/>
</dbReference>
<evidence type="ECO:0000256" key="20">
    <source>
        <dbReference type="ARBA" id="ARBA00022833"/>
    </source>
</evidence>
<evidence type="ECO:0000256" key="27">
    <source>
        <dbReference type="ARBA" id="ARBA00023242"/>
    </source>
</evidence>
<keyword evidence="19" id="KW-0378">Hydrolase</keyword>
<dbReference type="InterPro" id="IPR013083">
    <property type="entry name" value="Znf_RING/FYVE/PHD"/>
</dbReference>
<keyword evidence="22" id="KW-0156">Chromatin regulator</keyword>
<evidence type="ECO:0000256" key="33">
    <source>
        <dbReference type="PROSITE-ProRule" id="PRU00502"/>
    </source>
</evidence>
<evidence type="ECO:0000256" key="1">
    <source>
        <dbReference type="ARBA" id="ARBA00001947"/>
    </source>
</evidence>
<dbReference type="KEGG" id="cvn:111107402"/>
<evidence type="ECO:0000256" key="13">
    <source>
        <dbReference type="ARBA" id="ARBA00022553"/>
    </source>
</evidence>
<evidence type="ECO:0000256" key="34">
    <source>
        <dbReference type="SAM" id="MobiDB-lite"/>
    </source>
</evidence>
<evidence type="ECO:0000256" key="4">
    <source>
        <dbReference type="ARBA" id="ARBA00004279"/>
    </source>
</evidence>
<dbReference type="PANTHER" id="PTHR10625">
    <property type="entry name" value="HISTONE DEACETYLASE HDAC1-RELATED"/>
    <property type="match status" value="1"/>
</dbReference>
<evidence type="ECO:0000256" key="10">
    <source>
        <dbReference type="ARBA" id="ARBA00022481"/>
    </source>
</evidence>
<protein>
    <recommendedName>
        <fullName evidence="31">Protein deacetylase HDAC6</fullName>
    </recommendedName>
    <alternativeName>
        <fullName evidence="32">Tubulin-lysine deacetylase HDAC6</fullName>
    </alternativeName>
</protein>
<accession>A0A8B8B5C9</accession>
<evidence type="ECO:0000256" key="29">
    <source>
        <dbReference type="ARBA" id="ARBA00049136"/>
    </source>
</evidence>
<dbReference type="GO" id="GO:0019213">
    <property type="term" value="F:deacetylase activity"/>
    <property type="evidence" value="ECO:0007669"/>
    <property type="project" value="TreeGrafter"/>
</dbReference>
<dbReference type="SMART" id="SM00290">
    <property type="entry name" value="ZnF_UBP"/>
    <property type="match status" value="1"/>
</dbReference>
<evidence type="ECO:0000256" key="5">
    <source>
        <dbReference type="ARBA" id="ARBA00004300"/>
    </source>
</evidence>
<evidence type="ECO:0000256" key="22">
    <source>
        <dbReference type="ARBA" id="ARBA00022853"/>
    </source>
</evidence>
<keyword evidence="16" id="KW-0677">Repeat</keyword>
<evidence type="ECO:0000256" key="8">
    <source>
        <dbReference type="ARBA" id="ARBA00004906"/>
    </source>
</evidence>
<organism evidence="36 37">
    <name type="scientific">Crassostrea virginica</name>
    <name type="common">Eastern oyster</name>
    <dbReference type="NCBI Taxonomy" id="6565"/>
    <lineage>
        <taxon>Eukaryota</taxon>
        <taxon>Metazoa</taxon>
        <taxon>Spiralia</taxon>
        <taxon>Lophotrochozoa</taxon>
        <taxon>Mollusca</taxon>
        <taxon>Bivalvia</taxon>
        <taxon>Autobranchia</taxon>
        <taxon>Pteriomorphia</taxon>
        <taxon>Ostreida</taxon>
        <taxon>Ostreoidea</taxon>
        <taxon>Ostreidae</taxon>
        <taxon>Crassostrea</taxon>
    </lineage>
</organism>
<keyword evidence="15" id="KW-0479">Metal-binding</keyword>
<dbReference type="Gene3D" id="3.40.800.20">
    <property type="entry name" value="Histone deacetylase domain"/>
    <property type="match status" value="3"/>
</dbReference>
<dbReference type="GO" id="GO:0008270">
    <property type="term" value="F:zinc ion binding"/>
    <property type="evidence" value="ECO:0007669"/>
    <property type="project" value="UniProtKB-KW"/>
</dbReference>
<comment type="cofactor">
    <cofactor evidence="1">
        <name>Zn(2+)</name>
        <dbReference type="ChEBI" id="CHEBI:29105"/>
    </cofactor>
</comment>
<evidence type="ECO:0000313" key="36">
    <source>
        <dbReference type="Proteomes" id="UP000694844"/>
    </source>
</evidence>
<evidence type="ECO:0000256" key="14">
    <source>
        <dbReference type="ARBA" id="ARBA00022679"/>
    </source>
</evidence>
<dbReference type="GeneID" id="111107402"/>
<dbReference type="GO" id="GO:0005813">
    <property type="term" value="C:centrosome"/>
    <property type="evidence" value="ECO:0007669"/>
    <property type="project" value="UniProtKB-SubCell"/>
</dbReference>
<dbReference type="GO" id="GO:0030424">
    <property type="term" value="C:axon"/>
    <property type="evidence" value="ECO:0007669"/>
    <property type="project" value="UniProtKB-SubCell"/>
</dbReference>
<evidence type="ECO:0000256" key="11">
    <source>
        <dbReference type="ARBA" id="ARBA00022490"/>
    </source>
</evidence>
<keyword evidence="20" id="KW-0862">Zinc</keyword>
<dbReference type="OrthoDB" id="424012at2759"/>
<dbReference type="GO" id="GO:0051646">
    <property type="term" value="P:mitochondrion localization"/>
    <property type="evidence" value="ECO:0007669"/>
    <property type="project" value="UniProtKB-ARBA"/>
</dbReference>
<keyword evidence="14" id="KW-0808">Transferase</keyword>
<name>A0A8B8B5C9_CRAVI</name>
<evidence type="ECO:0000256" key="17">
    <source>
        <dbReference type="ARBA" id="ARBA00022771"/>
    </source>
</evidence>
<evidence type="ECO:0000256" key="25">
    <source>
        <dbReference type="ARBA" id="ARBA00023203"/>
    </source>
</evidence>
<evidence type="ECO:0000256" key="21">
    <source>
        <dbReference type="ARBA" id="ARBA00022843"/>
    </source>
</evidence>
<keyword evidence="36" id="KW-1185">Reference proteome</keyword>
<keyword evidence="28" id="KW-0966">Cell projection</keyword>
<dbReference type="Pfam" id="PF00850">
    <property type="entry name" value="Hist_deacetyl"/>
    <property type="match status" value="3"/>
</dbReference>
<evidence type="ECO:0000256" key="2">
    <source>
        <dbReference type="ARBA" id="ARBA00004120"/>
    </source>
</evidence>
<keyword evidence="27" id="KW-0539">Nucleus</keyword>
<keyword evidence="11" id="KW-0963">Cytoplasm</keyword>
<dbReference type="SUPFAM" id="SSF57850">
    <property type="entry name" value="RING/U-box"/>
    <property type="match status" value="1"/>
</dbReference>
<keyword evidence="21" id="KW-0832">Ubl conjugation</keyword>
<dbReference type="RefSeq" id="XP_022298293.1">
    <property type="nucleotide sequence ID" value="XM_022442585.1"/>
</dbReference>
<evidence type="ECO:0000256" key="16">
    <source>
        <dbReference type="ARBA" id="ARBA00022737"/>
    </source>
</evidence>
<evidence type="ECO:0000256" key="23">
    <source>
        <dbReference type="ARBA" id="ARBA00023015"/>
    </source>
</evidence>
<feature type="region of interest" description="Disordered" evidence="34">
    <location>
        <begin position="1"/>
        <end position="80"/>
    </location>
</feature>
<dbReference type="GO" id="GO:0006950">
    <property type="term" value="P:response to stress"/>
    <property type="evidence" value="ECO:0007669"/>
    <property type="project" value="UniProtKB-ARBA"/>
</dbReference>
<evidence type="ECO:0000313" key="37">
    <source>
        <dbReference type="RefSeq" id="XP_022298293.1"/>
    </source>
</evidence>
<comment type="catalytic activity">
    <reaction evidence="29">
        <text>N(6)-acetyl-L-lysyl-[protein] + H2O = L-lysyl-[protein] + acetate</text>
        <dbReference type="Rhea" id="RHEA:58108"/>
        <dbReference type="Rhea" id="RHEA-COMP:9752"/>
        <dbReference type="Rhea" id="RHEA-COMP:10731"/>
        <dbReference type="ChEBI" id="CHEBI:15377"/>
        <dbReference type="ChEBI" id="CHEBI:29969"/>
        <dbReference type="ChEBI" id="CHEBI:30089"/>
        <dbReference type="ChEBI" id="CHEBI:61930"/>
    </reaction>
    <physiologicalReaction direction="left-to-right" evidence="29">
        <dbReference type="Rhea" id="RHEA:58109"/>
    </physiologicalReaction>
</comment>
<evidence type="ECO:0000256" key="31">
    <source>
        <dbReference type="ARBA" id="ARBA00068733"/>
    </source>
</evidence>
<proteinExistence type="inferred from homology"/>
<dbReference type="Gene3D" id="3.30.40.10">
    <property type="entry name" value="Zinc/RING finger domain, C3HC4 (zinc finger)"/>
    <property type="match status" value="1"/>
</dbReference>
<keyword evidence="17 33" id="KW-0863">Zinc-finger</keyword>
<dbReference type="CDD" id="cd10002">
    <property type="entry name" value="HDAC10_HDAC6-dom1"/>
    <property type="match status" value="1"/>
</dbReference>
<feature type="domain" description="UBP-type" evidence="35">
    <location>
        <begin position="1050"/>
        <end position="1150"/>
    </location>
</feature>
<dbReference type="InterPro" id="IPR023801">
    <property type="entry name" value="His_deacetylse_dom"/>
</dbReference>
<evidence type="ECO:0000256" key="19">
    <source>
        <dbReference type="ARBA" id="ARBA00022801"/>
    </source>
</evidence>
<evidence type="ECO:0000256" key="7">
    <source>
        <dbReference type="ARBA" id="ARBA00004489"/>
    </source>
</evidence>
<dbReference type="InterPro" id="IPR000286">
    <property type="entry name" value="HDACs"/>
</dbReference>
<dbReference type="GO" id="GO:0016740">
    <property type="term" value="F:transferase activity"/>
    <property type="evidence" value="ECO:0007669"/>
    <property type="project" value="UniProtKB-KW"/>
</dbReference>
<evidence type="ECO:0000256" key="28">
    <source>
        <dbReference type="ARBA" id="ARBA00023273"/>
    </source>
</evidence>
<evidence type="ECO:0000256" key="30">
    <source>
        <dbReference type="ARBA" id="ARBA00050910"/>
    </source>
</evidence>
<feature type="compositionally biased region" description="Basic and acidic residues" evidence="34">
    <location>
        <begin position="42"/>
        <end position="72"/>
    </location>
</feature>
<dbReference type="GO" id="GO:0003779">
    <property type="term" value="F:actin binding"/>
    <property type="evidence" value="ECO:0007669"/>
    <property type="project" value="UniProtKB-KW"/>
</dbReference>
<keyword evidence="10" id="KW-0488">Methylation</keyword>
<dbReference type="PRINTS" id="PR01270">
    <property type="entry name" value="HDASUPER"/>
</dbReference>
<sequence>MHQHYSDEEGEEASLQNTGPDIHVHVTTTSNTQEVNPSSQETTDKKMTLEEVKRAGRAERQKKRDERRRQQSDSDSESEYLVGKLAEITLTVKEPDEVEGTGLIYDERMLRHKNLWDENYPENPSRISTAFQRCCDLCLVERCFRLEAQHSTEDMILLQHSQELIEKLKQTTEMNVEGLKAESIKYDSVYFNEWTFECSLLALGSTVELMEQILKRKVRNGMALVRPPGHHAMENEFCGFCLFNNVAIAAKHALDNLKLKKILIIDWDVHHGQATQQMFYDNPRVLYFSIHRYEFGKFWPNLRESDYDFIGEGKGMGYNINVPLNQTGMADQDYLAVFHQILMPVAFEFDPELVLISAGYDCAIGCPEFNPELVLVSAGFDSALGDPKGQMGVTPATFAHLTHKVMSLAQGRVAVILEGGYCVKSLSESAALTLRTLLGDPCPRIPPAQEPCDSITESILNVIKVVRPYWKCLQYQGFTSDPCPYEEVNQLPPKADVKFVTEENKPLSYPECLEPTRVEEYYEEDRKYSPIIERLIARTDLSKAQNRTCIAFDEGMRAHSSKSSYYHPEAPDRITRIFDKHAEWGLTQRCTRVETRMATEAELTLVHSSAYVEEVKSFEEKNPFELQKLERKFQSIYLCRDSYFCSRMAAGFVLDVVDNVMTGQSQNGVAIVRPPGHHAECTKAMGFCFFNNIAIAAKYAQSKYNVKKILIVDWDIHHGNGTQRQFYDDPSVLFISLHRFDRGSFYPATPEGQSTMVGEGEGTGYNVNIPWNNGPMGDSEYIAAFQQIVMPIAYEFGPELVLVSAGFDAALGDPLGNYLVTPIGYGHMTHMLSSLANGKVILALEGGYHLVAISNSMAMCTSILLGDACPHLPYSKPNDSAVECIRNVLDVQKEHWKSLKFRVNIKTDEETQKDQSSTESQRSLEDDEIKKIHEMAEKLSNIQVIEDSENPREDIVVPKGEETPEKSTKEIVDEIKGQSQEVSCEGADKSDVKGEDGEDQASVCGGGMGVQGAEGGIQPPQQGSVLSANDVLQQLEAQGHTQMYAVTPLPWCPHLETVTPLPQGGISTTAPCQDCGDVSENWICLVCYKVYCSRFVNEHMLMHGVMETHLMCLSFSDISVWCYGCDHYVDNVALFAAKNAAHCHKFGCPLPSPQARQ</sequence>
<gene>
    <name evidence="37" type="primary">LOC111107402</name>
</gene>
<dbReference type="InterPro" id="IPR001607">
    <property type="entry name" value="Znf_UBP"/>
</dbReference>
<comment type="subcellular location">
    <subcellularLocation>
        <location evidence="7">Cell projection</location>
        <location evidence="7">Axon</location>
    </subcellularLocation>
    <subcellularLocation>
        <location evidence="4">Cell projection</location>
        <location evidence="4">Dendrite</location>
    </subcellularLocation>
    <subcellularLocation>
        <location evidence="2">Cytoplasm</location>
        <location evidence="2">Cytoskeleton</location>
        <location evidence="2">Cilium basal body</location>
    </subcellularLocation>
    <subcellularLocation>
        <location evidence="5">Cytoplasm</location>
        <location evidence="5">Cytoskeleton</location>
        <location evidence="5">Microtubule organizing center</location>
        <location evidence="5">Centrosome</location>
    </subcellularLocation>
    <subcellularLocation>
        <location evidence="3">Nucleus</location>
    </subcellularLocation>
    <subcellularLocation>
        <location evidence="6">Perikaryon</location>
    </subcellularLocation>
</comment>
<keyword evidence="23" id="KW-0805">Transcription regulation</keyword>
<evidence type="ECO:0000256" key="24">
    <source>
        <dbReference type="ARBA" id="ARBA00023163"/>
    </source>
</evidence>
<evidence type="ECO:0000256" key="9">
    <source>
        <dbReference type="ARBA" id="ARBA00007738"/>
    </source>
</evidence>
<dbReference type="PANTHER" id="PTHR10625:SF38">
    <property type="entry name" value="HISTONE DEACETYLASE 6, ISOFORM G"/>
    <property type="match status" value="1"/>
</dbReference>
<evidence type="ECO:0000259" key="35">
    <source>
        <dbReference type="PROSITE" id="PS50271"/>
    </source>
</evidence>
<keyword evidence="26" id="KW-0206">Cytoskeleton</keyword>
<comment type="pathway">
    <text evidence="8">Protein modification; protein ubiquitination.</text>
</comment>
<keyword evidence="13" id="KW-0597">Phosphoprotein</keyword>
<feature type="region of interest" description="Disordered" evidence="34">
    <location>
        <begin position="976"/>
        <end position="1000"/>
    </location>
</feature>
<evidence type="ECO:0000256" key="3">
    <source>
        <dbReference type="ARBA" id="ARBA00004123"/>
    </source>
</evidence>
<dbReference type="GO" id="GO:0051129">
    <property type="term" value="P:negative regulation of cellular component organization"/>
    <property type="evidence" value="ECO:0007669"/>
    <property type="project" value="UniProtKB-ARBA"/>
</dbReference>
<dbReference type="GO" id="GO:0005634">
    <property type="term" value="C:nucleus"/>
    <property type="evidence" value="ECO:0007669"/>
    <property type="project" value="UniProtKB-SubCell"/>
</dbReference>
<evidence type="ECO:0000256" key="26">
    <source>
        <dbReference type="ARBA" id="ARBA00023212"/>
    </source>
</evidence>
<dbReference type="InterPro" id="IPR023696">
    <property type="entry name" value="Ureohydrolase_dom_sf"/>
</dbReference>
<comment type="similarity">
    <text evidence="9">Belongs to the histone deacetylase family. HD type 2 subfamily.</text>
</comment>
<reference evidence="37" key="1">
    <citation type="submission" date="2025-08" db="UniProtKB">
        <authorList>
            <consortium name="RefSeq"/>
        </authorList>
    </citation>
    <scope>IDENTIFICATION</scope>
    <source>
        <tissue evidence="37">Whole sample</tissue>
    </source>
</reference>
<dbReference type="FunFam" id="3.40.800.20:FF:000005">
    <property type="entry name" value="histone deacetylase 6"/>
    <property type="match status" value="1"/>
</dbReference>
<dbReference type="SUPFAM" id="SSF52768">
    <property type="entry name" value="Arginase/deacetylase"/>
    <property type="match status" value="3"/>
</dbReference>
<dbReference type="GO" id="GO:0016787">
    <property type="term" value="F:hydrolase activity"/>
    <property type="evidence" value="ECO:0007669"/>
    <property type="project" value="UniProtKB-KW"/>
</dbReference>
<keyword evidence="12" id="KW-0678">Repressor</keyword>
<keyword evidence="24" id="KW-0804">Transcription</keyword>
<feature type="compositionally biased region" description="Basic and acidic residues" evidence="34">
    <location>
        <begin position="986"/>
        <end position="995"/>
    </location>
</feature>
<keyword evidence="25" id="KW-0009">Actin-binding</keyword>
<dbReference type="GO" id="GO:0040029">
    <property type="term" value="P:epigenetic regulation of gene expression"/>
    <property type="evidence" value="ECO:0007669"/>
    <property type="project" value="TreeGrafter"/>
</dbReference>
<dbReference type="PROSITE" id="PS50271">
    <property type="entry name" value="ZF_UBP"/>
    <property type="match status" value="1"/>
</dbReference>
<dbReference type="AlphaFoldDB" id="A0A8B8B5C9"/>
<evidence type="ECO:0000256" key="12">
    <source>
        <dbReference type="ARBA" id="ARBA00022491"/>
    </source>
</evidence>
<comment type="catalytic activity">
    <reaction evidence="30">
        <text>N(6)-acetyl-L-lysyl-[alpha-tubulin] + H2O = L-lysyl-[alpha-tubulin] + acetate</text>
        <dbReference type="Rhea" id="RHEA:21548"/>
        <dbReference type="Rhea" id="RHEA-COMP:11278"/>
        <dbReference type="Rhea" id="RHEA-COMP:11279"/>
        <dbReference type="ChEBI" id="CHEBI:15377"/>
        <dbReference type="ChEBI" id="CHEBI:29969"/>
        <dbReference type="ChEBI" id="CHEBI:30089"/>
        <dbReference type="ChEBI" id="CHEBI:61930"/>
    </reaction>
    <physiologicalReaction direction="left-to-right" evidence="30">
        <dbReference type="Rhea" id="RHEA:21549"/>
    </physiologicalReaction>
</comment>
<dbReference type="GO" id="GO:0043204">
    <property type="term" value="C:perikaryon"/>
    <property type="evidence" value="ECO:0007669"/>
    <property type="project" value="UniProtKB-SubCell"/>
</dbReference>
<feature type="compositionally biased region" description="Polar residues" evidence="34">
    <location>
        <begin position="26"/>
        <end position="41"/>
    </location>
</feature>